<proteinExistence type="predicted"/>
<evidence type="ECO:0000256" key="1">
    <source>
        <dbReference type="PROSITE-ProRule" id="PRU00339"/>
    </source>
</evidence>
<dbReference type="KEGG" id="mff:MFFC18_12970"/>
<evidence type="ECO:0000256" key="2">
    <source>
        <dbReference type="SAM" id="MobiDB-lite"/>
    </source>
</evidence>
<name>A0A5B9PEH6_9BACT</name>
<sequence length="309" mass="32720" precursor="true">MKIRIFLLIVCVGAIHALTSESNAQDLSRTQGIVDQALQLADAARANSQALGGQAPVRQGWSNPFSTTPPGTTVTSTQPGTGVAVTGSNIRVNAGGLQLDIPRVAGDYGSGGVSYPTTGVPVANPLGANPLGANPLGAGSLGAGSLGTNALQKVQYWKNFADAVNSFHSGNYGQAASLMTQVSPSPETVPAFNHFHALCSFANGNYDRSAEFAYAGLAQSQPVYSWDQLRGYYDDPAVYTRQYQALQSKAAAADATVSTQFLLGYHHLMLGHRKHASQVFERVLTRMPNDPVVKHTLTITQQQPPQPRQ</sequence>
<feature type="region of interest" description="Disordered" evidence="2">
    <location>
        <begin position="49"/>
        <end position="82"/>
    </location>
</feature>
<feature type="chain" id="PRO_5022968389" description="Tetratricopeptide repeat protein" evidence="3">
    <location>
        <begin position="25"/>
        <end position="309"/>
    </location>
</feature>
<dbReference type="OrthoDB" id="270348at2"/>
<evidence type="ECO:0008006" key="6">
    <source>
        <dbReference type="Google" id="ProtNLM"/>
    </source>
</evidence>
<dbReference type="Proteomes" id="UP000322214">
    <property type="component" value="Chromosome"/>
</dbReference>
<feature type="signal peptide" evidence="3">
    <location>
        <begin position="1"/>
        <end position="24"/>
    </location>
</feature>
<gene>
    <name evidence="4" type="ORF">MFFC18_12970</name>
</gene>
<dbReference type="EMBL" id="CP042912">
    <property type="protein sequence ID" value="QEG21441.1"/>
    <property type="molecule type" value="Genomic_DNA"/>
</dbReference>
<dbReference type="InterPro" id="IPR019734">
    <property type="entry name" value="TPR_rpt"/>
</dbReference>
<feature type="compositionally biased region" description="Low complexity" evidence="2">
    <location>
        <begin position="66"/>
        <end position="82"/>
    </location>
</feature>
<dbReference type="PROSITE" id="PS50005">
    <property type="entry name" value="TPR"/>
    <property type="match status" value="1"/>
</dbReference>
<dbReference type="RefSeq" id="WP_075084374.1">
    <property type="nucleotide sequence ID" value="NZ_CP042912.1"/>
</dbReference>
<accession>A0A5B9PEH6</accession>
<dbReference type="SUPFAM" id="SSF48452">
    <property type="entry name" value="TPR-like"/>
    <property type="match status" value="1"/>
</dbReference>
<evidence type="ECO:0000313" key="4">
    <source>
        <dbReference type="EMBL" id="QEG21441.1"/>
    </source>
</evidence>
<keyword evidence="3" id="KW-0732">Signal</keyword>
<dbReference type="STRING" id="980251.GCA_001642875_01578"/>
<evidence type="ECO:0000313" key="5">
    <source>
        <dbReference type="Proteomes" id="UP000322214"/>
    </source>
</evidence>
<dbReference type="InterPro" id="IPR011990">
    <property type="entry name" value="TPR-like_helical_dom_sf"/>
</dbReference>
<feature type="repeat" description="TPR" evidence="1">
    <location>
        <begin position="257"/>
        <end position="290"/>
    </location>
</feature>
<keyword evidence="5" id="KW-1185">Reference proteome</keyword>
<keyword evidence="1" id="KW-0802">TPR repeat</keyword>
<dbReference type="AlphaFoldDB" id="A0A5B9PEH6"/>
<reference evidence="4 5" key="1">
    <citation type="submission" date="2019-08" db="EMBL/GenBank/DDBJ databases">
        <title>Deep-cultivation of Planctomycetes and their phenomic and genomic characterization uncovers novel biology.</title>
        <authorList>
            <person name="Wiegand S."/>
            <person name="Jogler M."/>
            <person name="Boedeker C."/>
            <person name="Pinto D."/>
            <person name="Vollmers J."/>
            <person name="Rivas-Marin E."/>
            <person name="Kohn T."/>
            <person name="Peeters S.H."/>
            <person name="Heuer A."/>
            <person name="Rast P."/>
            <person name="Oberbeckmann S."/>
            <person name="Bunk B."/>
            <person name="Jeske O."/>
            <person name="Meyerdierks A."/>
            <person name="Storesund J.E."/>
            <person name="Kallscheuer N."/>
            <person name="Luecker S."/>
            <person name="Lage O.M."/>
            <person name="Pohl T."/>
            <person name="Merkel B.J."/>
            <person name="Hornburger P."/>
            <person name="Mueller R.-W."/>
            <person name="Bruemmer F."/>
            <person name="Labrenz M."/>
            <person name="Spormann A.M."/>
            <person name="Op den Camp H."/>
            <person name="Overmann J."/>
            <person name="Amann R."/>
            <person name="Jetten M.S.M."/>
            <person name="Mascher T."/>
            <person name="Medema M.H."/>
            <person name="Devos D.P."/>
            <person name="Kaster A.-K."/>
            <person name="Ovreas L."/>
            <person name="Rohde M."/>
            <person name="Galperin M.Y."/>
            <person name="Jogler C."/>
        </authorList>
    </citation>
    <scope>NUCLEOTIDE SEQUENCE [LARGE SCALE GENOMIC DNA]</scope>
    <source>
        <strain evidence="4 5">FC18</strain>
    </source>
</reference>
<organism evidence="4 5">
    <name type="scientific">Mariniblastus fucicola</name>
    <dbReference type="NCBI Taxonomy" id="980251"/>
    <lineage>
        <taxon>Bacteria</taxon>
        <taxon>Pseudomonadati</taxon>
        <taxon>Planctomycetota</taxon>
        <taxon>Planctomycetia</taxon>
        <taxon>Pirellulales</taxon>
        <taxon>Pirellulaceae</taxon>
        <taxon>Mariniblastus</taxon>
    </lineage>
</organism>
<protein>
    <recommendedName>
        <fullName evidence="6">Tetratricopeptide repeat protein</fullName>
    </recommendedName>
</protein>
<evidence type="ECO:0000256" key="3">
    <source>
        <dbReference type="SAM" id="SignalP"/>
    </source>
</evidence>